<reference evidence="1" key="1">
    <citation type="submission" date="2022-01" db="EMBL/GenBank/DDBJ databases">
        <authorList>
            <person name="Criscuolo A."/>
        </authorList>
    </citation>
    <scope>NUCLEOTIDE SEQUENCE</scope>
    <source>
        <strain evidence="1">CIP111891</strain>
    </source>
</reference>
<dbReference type="Proteomes" id="UP000838821">
    <property type="component" value="Unassembled WGS sequence"/>
</dbReference>
<dbReference type="EMBL" id="CAKMMW010000004">
    <property type="protein sequence ID" value="CAH1202298.1"/>
    <property type="molecule type" value="Genomic_DNA"/>
</dbReference>
<name>A0ABN8G882_9BACL</name>
<keyword evidence="2" id="KW-1185">Reference proteome</keyword>
<evidence type="ECO:0000313" key="1">
    <source>
        <dbReference type="EMBL" id="CAH1202298.1"/>
    </source>
</evidence>
<sequence>MYIATSFHFTDTYCIISYVYLPPQIQKGASNLLKLLRFVPDKPILLVSQWNPIFHYGVSHTQSPSSRRCNLLQLVEWIVVLLGAVVNKLLKHAYFKHPRERGVHNCFSSSVTLKPPARRLTMKELVDPFTGEWL</sequence>
<evidence type="ECO:0000313" key="2">
    <source>
        <dbReference type="Proteomes" id="UP000838821"/>
    </source>
</evidence>
<organism evidence="1 2">
    <name type="scientific">Paenibacillus allorhizoplanae</name>
    <dbReference type="NCBI Taxonomy" id="2905648"/>
    <lineage>
        <taxon>Bacteria</taxon>
        <taxon>Bacillati</taxon>
        <taxon>Bacillota</taxon>
        <taxon>Bacilli</taxon>
        <taxon>Bacillales</taxon>
        <taxon>Paenibacillaceae</taxon>
        <taxon>Paenibacillus</taxon>
    </lineage>
</organism>
<protein>
    <recommendedName>
        <fullName evidence="3">Transposase</fullName>
    </recommendedName>
</protein>
<accession>A0ABN8G882</accession>
<proteinExistence type="predicted"/>
<comment type="caution">
    <text evidence="1">The sequence shown here is derived from an EMBL/GenBank/DDBJ whole genome shotgun (WGS) entry which is preliminary data.</text>
</comment>
<evidence type="ECO:0008006" key="3">
    <source>
        <dbReference type="Google" id="ProtNLM"/>
    </source>
</evidence>
<gene>
    <name evidence="1" type="ORF">PAECIP111891_02127</name>
</gene>